<evidence type="ECO:0000256" key="8">
    <source>
        <dbReference type="SAM" id="Phobius"/>
    </source>
</evidence>
<dbReference type="EMBL" id="WHZV01000004">
    <property type="protein sequence ID" value="NEG55258.1"/>
    <property type="molecule type" value="Genomic_DNA"/>
</dbReference>
<protein>
    <submittedName>
        <fullName evidence="10">FtsX-like permease family protein</fullName>
    </submittedName>
</protein>
<dbReference type="AlphaFoldDB" id="A0A6L9SS10"/>
<organism evidence="10 11">
    <name type="scientific">Bifidobacterium platyrrhinorum</name>
    <dbReference type="NCBI Taxonomy" id="2661628"/>
    <lineage>
        <taxon>Bacteria</taxon>
        <taxon>Bacillati</taxon>
        <taxon>Actinomycetota</taxon>
        <taxon>Actinomycetes</taxon>
        <taxon>Bifidobacteriales</taxon>
        <taxon>Bifidobacteriaceae</taxon>
        <taxon>Bifidobacterium</taxon>
    </lineage>
</organism>
<proteinExistence type="predicted"/>
<dbReference type="GO" id="GO:0005886">
    <property type="term" value="C:plasma membrane"/>
    <property type="evidence" value="ECO:0007669"/>
    <property type="project" value="UniProtKB-SubCell"/>
</dbReference>
<keyword evidence="3 8" id="KW-0812">Transmembrane</keyword>
<comment type="caution">
    <text evidence="10">The sequence shown here is derived from an EMBL/GenBank/DDBJ whole genome shotgun (WGS) entry which is preliminary data.</text>
</comment>
<evidence type="ECO:0000256" key="5">
    <source>
        <dbReference type="ARBA" id="ARBA00023136"/>
    </source>
</evidence>
<keyword evidence="5 8" id="KW-0472">Membrane</keyword>
<feature type="transmembrane region" description="Helical" evidence="8">
    <location>
        <begin position="577"/>
        <end position="597"/>
    </location>
</feature>
<feature type="transmembrane region" description="Helical" evidence="8">
    <location>
        <begin position="456"/>
        <end position="482"/>
    </location>
</feature>
<evidence type="ECO:0000313" key="11">
    <source>
        <dbReference type="Proteomes" id="UP000483293"/>
    </source>
</evidence>
<keyword evidence="2" id="KW-1003">Cell membrane</keyword>
<evidence type="ECO:0000259" key="9">
    <source>
        <dbReference type="Pfam" id="PF02687"/>
    </source>
</evidence>
<feature type="transmembrane region" description="Helical" evidence="8">
    <location>
        <begin position="502"/>
        <end position="524"/>
    </location>
</feature>
<feature type="transmembrane region" description="Helical" evidence="8">
    <location>
        <begin position="894"/>
        <end position="920"/>
    </location>
</feature>
<evidence type="ECO:0000256" key="2">
    <source>
        <dbReference type="ARBA" id="ARBA00022475"/>
    </source>
</evidence>
<dbReference type="InterPro" id="IPR003838">
    <property type="entry name" value="ABC3_permease_C"/>
</dbReference>
<evidence type="ECO:0000256" key="3">
    <source>
        <dbReference type="ARBA" id="ARBA00022692"/>
    </source>
</evidence>
<evidence type="ECO:0000256" key="6">
    <source>
        <dbReference type="SAM" id="Coils"/>
    </source>
</evidence>
<feature type="transmembrane region" description="Helical" evidence="8">
    <location>
        <begin position="932"/>
        <end position="951"/>
    </location>
</feature>
<evidence type="ECO:0000313" key="10">
    <source>
        <dbReference type="EMBL" id="NEG55258.1"/>
    </source>
</evidence>
<dbReference type="PANTHER" id="PTHR30287:SF1">
    <property type="entry name" value="INNER MEMBRANE PROTEIN"/>
    <property type="match status" value="1"/>
</dbReference>
<feature type="domain" description="ABC3 transporter permease C-terminal" evidence="9">
    <location>
        <begin position="843"/>
        <end position="951"/>
    </location>
</feature>
<evidence type="ECO:0000256" key="4">
    <source>
        <dbReference type="ARBA" id="ARBA00022989"/>
    </source>
</evidence>
<reference evidence="10 11" key="1">
    <citation type="submission" date="2019-10" db="EMBL/GenBank/DDBJ databases">
        <title>Bifidobacterium from non-human primates.</title>
        <authorList>
            <person name="Modesto M."/>
        </authorList>
    </citation>
    <scope>NUCLEOTIDE SEQUENCE [LARGE SCALE GENOMIC DNA]</scope>
    <source>
        <strain evidence="10 11">SMA15</strain>
    </source>
</reference>
<dbReference type="Pfam" id="PF02687">
    <property type="entry name" value="FtsX"/>
    <property type="match status" value="2"/>
</dbReference>
<evidence type="ECO:0000256" key="1">
    <source>
        <dbReference type="ARBA" id="ARBA00004651"/>
    </source>
</evidence>
<feature type="transmembrane region" description="Helical" evidence="8">
    <location>
        <begin position="408"/>
        <end position="426"/>
    </location>
</feature>
<evidence type="ECO:0000256" key="7">
    <source>
        <dbReference type="SAM" id="MobiDB-lite"/>
    </source>
</evidence>
<feature type="region of interest" description="Disordered" evidence="7">
    <location>
        <begin position="148"/>
        <end position="178"/>
    </location>
</feature>
<accession>A0A6L9SS10</accession>
<dbReference type="Proteomes" id="UP000483293">
    <property type="component" value="Unassembled WGS sequence"/>
</dbReference>
<keyword evidence="6" id="KW-0175">Coiled coil</keyword>
<feature type="coiled-coil region" evidence="6">
    <location>
        <begin position="343"/>
        <end position="370"/>
    </location>
</feature>
<dbReference type="RefSeq" id="WP_163196975.1">
    <property type="nucleotide sequence ID" value="NZ_WHZV01000004.1"/>
</dbReference>
<gene>
    <name evidence="10" type="ORF">GFD21_05645</name>
</gene>
<name>A0A6L9SS10_9BIFI</name>
<keyword evidence="11" id="KW-1185">Reference proteome</keyword>
<keyword evidence="4 8" id="KW-1133">Transmembrane helix</keyword>
<feature type="domain" description="ABC3 transporter permease C-terminal" evidence="9">
    <location>
        <begin position="411"/>
        <end position="521"/>
    </location>
</feature>
<sequence length="969" mass="104088">MSRAFVKDMLRCWRRSWRRFVSIALITLLGVAVLTGIYAGCRDAFLAAGRFYGAQELRDVQIVSTAGLTDGDVAALRKVHGVERARGERTQSMTVAVHGSDKTVTMREIDADGFDRPYLERGAMPKKAGEVAVTRQFLKDSGLRIGSKLTVTPHTDDGSGDAGDSDGEASQDGSPSFPTDLVITGVALDPRDLSNPDGYASKNAFRSTASDDYTFFAPSDGVTGDIYTAVNLRVTGAADLDTFSDGYDAAVNTVAHRIENGIRVERQKARRQQLLDEARRRIDQARAEAGRRFADAQAQLDGQRAEFNTQVDELARQAAGFSPLAADGGGVARRSVIAQSPELQQAQDRLDRAQADLTAQQQAATQQLDEQSAQLASEIPQVRWYVTTRGEIGGFSSFKSDLSSIESIGRAFPVVFLLVAVLMSLTTMTRMVEEDRGLIGTYLGLGYRGFAVASRYLLFALLACLIGGGLGLVAGFLGIPAFLLVVIEGLYTLPGARLEYDWLYGSAGIALFVVGVLAATAFACRRDIRHMPAELMRPKAPKAGARILLERIRPVWRRMGFLNKVTARNIFRFKSRLVMTVGGVAGCTALILCGLAINDTVAMTGPKQYGGICRYDLMAVSADADADALHARLDKDGRTTATLRIRVESGELSTVGASSSTTSASSETIQLIVVPERSLRRLNTMIDLREASDNDLYRYSGGMFGRSGGGEVTLDDSGAIVSQSAANALGVHAGDTVTLRGGDMTRAKARVAAVTRSLVGSDVYVSESLYQRLFGDADAGNPGATDSAAPVWNAAYAKLKGDDADRAAYIDRLADDPAVVSTVDTAELADGFSFDLMGAVVALIVGLAGALCLVVLFTLANTNISERVREMATLKVLGFRKREIHQYVNREMRVLTWMGVAVGLPLGRWIGGLLTAALGMPSLYFEVDLRPTSYLAAAFATLVFAEFVAWLTKPVLDRIDPVGALKSVE</sequence>
<dbReference type="PANTHER" id="PTHR30287">
    <property type="entry name" value="MEMBRANE COMPONENT OF PREDICTED ABC SUPERFAMILY METABOLITE UPTAKE TRANSPORTER"/>
    <property type="match status" value="1"/>
</dbReference>
<feature type="transmembrane region" description="Helical" evidence="8">
    <location>
        <begin position="836"/>
        <end position="859"/>
    </location>
</feature>
<comment type="subcellular location">
    <subcellularLocation>
        <location evidence="1">Cell membrane</location>
        <topology evidence="1">Multi-pass membrane protein</topology>
    </subcellularLocation>
</comment>
<dbReference type="InterPro" id="IPR038766">
    <property type="entry name" value="Membrane_comp_ABC_pdt"/>
</dbReference>